<keyword evidence="1" id="KW-0240">DNA-directed RNA polymerase</keyword>
<keyword evidence="2" id="KW-1185">Reference proteome</keyword>
<dbReference type="OrthoDB" id="2393at10239"/>
<name>W8D0I4_9CAUD</name>
<dbReference type="GO" id="GO:0000428">
    <property type="term" value="C:DNA-directed RNA polymerase complex"/>
    <property type="evidence" value="ECO:0007669"/>
    <property type="project" value="UniProtKB-KW"/>
</dbReference>
<dbReference type="KEGG" id="vg:18501041"/>
<organism evidence="1 2">
    <name type="scientific">Erwinia phage PhiEaH1</name>
    <dbReference type="NCBI Taxonomy" id="1401669"/>
    <lineage>
        <taxon>Viruses</taxon>
        <taxon>Duplodnaviria</taxon>
        <taxon>Heunggongvirae</taxon>
        <taxon>Uroviricota</taxon>
        <taxon>Caudoviricetes</taxon>
        <taxon>Chimalliviridae</taxon>
        <taxon>Iapetusvirus</taxon>
        <taxon>Iapetusvirus EaH1</taxon>
    </lineage>
</organism>
<sequence>MRLNTVPFNVWLLRVTPELLRSMRPTTTGEIFETGTNNLNKDGLFSVETFGPLGSKERDKRFSYIELHTSIFHPLILKRLGTLKRLYLDVISGKRYAVWNAEAKDFVPSDPIEGDTGFAFFMKYFPELVFTPGDSSIRNMRIQLIDKNRENATTKHVLVMPAGLRDIQVDPGTGRTSEDEINSFYRSMIATSNSISITETSKNDPVLNVPRMALQNAFSQLYDMVINFIDGKGGMALGKWASRKVRNGTANVISPMIVTTSRLGAKDAPGIDDIQMGLFQGVKSVLPQTIYYLRTGWLGKKFGGEAGSDVFLTNAKTLNAERVSVSVEDFEKYSTREGLESLVNKLAKKEYRQRPIRIDGYYLGLVYVGPQGFKVFSDINELPDGFDKAKVYPLNLTTLIYLSGYRHWHEFSGISTRYPVAGDGSTLVAYMRLLTTTTSTMIPELGDDWKRMGDDFVATAFPDQSIDATFIETLSPHLANLKGLTADHDGDRMTWTATYSREANQEFAKLRRQKEWFVHVDGRLKRTAVVDNVELLLSNITG</sequence>
<dbReference type="EMBL" id="KF623294">
    <property type="protein sequence ID" value="AGX01868.1"/>
    <property type="molecule type" value="Genomic_DNA"/>
</dbReference>
<protein>
    <submittedName>
        <fullName evidence="1">Putative DNA-directed RNA polymerase beta subunit</fullName>
    </submittedName>
</protein>
<dbReference type="Proteomes" id="UP000204235">
    <property type="component" value="Segment"/>
</dbReference>
<accession>W8D0I4</accession>
<proteinExistence type="predicted"/>
<evidence type="ECO:0000313" key="2">
    <source>
        <dbReference type="Proteomes" id="UP000204235"/>
    </source>
</evidence>
<dbReference type="GeneID" id="18501041"/>
<evidence type="ECO:0000313" key="1">
    <source>
        <dbReference type="EMBL" id="AGX01868.1"/>
    </source>
</evidence>
<dbReference type="RefSeq" id="YP_009010199.1">
    <property type="nucleotide sequence ID" value="NC_023610.1"/>
</dbReference>
<dbReference type="SUPFAM" id="SSF64484">
    <property type="entry name" value="beta and beta-prime subunits of DNA dependent RNA-polymerase"/>
    <property type="match status" value="1"/>
</dbReference>
<reference evidence="1 2" key="1">
    <citation type="journal article" date="2014" name="FEMS Microbiol. Lett.">
        <title>The genome of the Erwinia amylovora phage PhiEaH1 reveals greater diversity and broadens the applicability of phages for the treatment of fire blight.</title>
        <authorList>
            <person name="Meczker K."/>
            <person name="Domotor D."/>
            <person name="Vass J."/>
            <person name="Rakhely G."/>
            <person name="Schneider G."/>
            <person name="Kovacs T."/>
        </authorList>
    </citation>
    <scope>NUCLEOTIDE SEQUENCE [LARGE SCALE GENOMIC DNA]</scope>
</reference>
<keyword evidence="1" id="KW-0804">Transcription</keyword>